<evidence type="ECO:0000256" key="4">
    <source>
        <dbReference type="ARBA" id="ARBA00045534"/>
    </source>
</evidence>
<dbReference type="PANTHER" id="PTHR32295:SF263">
    <property type="entry name" value="DUF4005 DOMAIN-CONTAINING PROTEIN"/>
    <property type="match status" value="1"/>
</dbReference>
<evidence type="ECO:0000256" key="3">
    <source>
        <dbReference type="ARBA" id="ARBA00024378"/>
    </source>
</evidence>
<dbReference type="EMBL" id="PKPP01008643">
    <property type="protein sequence ID" value="PWA50173.1"/>
    <property type="molecule type" value="Genomic_DNA"/>
</dbReference>
<comment type="function">
    <text evidence="4">May be involved in cooperative interactions with calmodulins or calmodulin-like proteins. Recruits calmodulin proteins to microtubules, thus being a potential scaffold in cellular signaling and trafficking. May associate with nucleic acids and regulate gene expression at the transcriptional or post-transcriptional level.</text>
</comment>
<comment type="caution">
    <text evidence="7">The sequence shown here is derived from an EMBL/GenBank/DDBJ whole genome shotgun (WGS) entry which is preliminary data.</text>
</comment>
<evidence type="ECO:0000256" key="2">
    <source>
        <dbReference type="ARBA" id="ARBA00024341"/>
    </source>
</evidence>
<evidence type="ECO:0000259" key="6">
    <source>
        <dbReference type="Pfam" id="PF13178"/>
    </source>
</evidence>
<dbReference type="PANTHER" id="PTHR32295">
    <property type="entry name" value="IQ-DOMAIN 5-RELATED"/>
    <property type="match status" value="1"/>
</dbReference>
<dbReference type="Proteomes" id="UP000245207">
    <property type="component" value="Unassembled WGS sequence"/>
</dbReference>
<sequence length="385" mass="43868">MGKAGKWIRNFLLGKKEQEKVNTKDGGGSPRPQEASTAIIPATPKRRWSFRRSSNTEKLLVNHKSCRSFDSIVTSQLVSQALFDYAIHQQNHQIIRKAAPTTKACNRISRADAMAAAIKIQAAFRSYLARKALCALRGLVKLQALVRGHLVRKRTTTMVRCMSALVAIQVRARFQRIQMVDDGESRTSTTSKQRFMMAHERRLSAPQLDHNERMRDSRSKGNTSISYRQSSRRFSIDSSPSKHEKSFRLQNKQIDEASTISQTSTQHDEPNYMTRTMSSRAKARSHSEPRQRPTKQGREKRRTSSNEGLNVVTKEIQTHKHEMDHERWLTKLHGSAKSIKDLEFDSASTFTNDSSYYTTLYAYEVGSLVPTKPTRNVDSSQHGDR</sequence>
<accession>A0A2U1LME9</accession>
<feature type="compositionally biased region" description="Basic residues" evidence="5">
    <location>
        <begin position="292"/>
        <end position="303"/>
    </location>
</feature>
<gene>
    <name evidence="7" type="ORF">CTI12_AA472890</name>
</gene>
<dbReference type="Gene3D" id="1.20.5.190">
    <property type="match status" value="1"/>
</dbReference>
<dbReference type="Pfam" id="PF00612">
    <property type="entry name" value="IQ"/>
    <property type="match status" value="2"/>
</dbReference>
<dbReference type="CDD" id="cd23767">
    <property type="entry name" value="IQCD"/>
    <property type="match status" value="1"/>
</dbReference>
<evidence type="ECO:0000313" key="7">
    <source>
        <dbReference type="EMBL" id="PWA50173.1"/>
    </source>
</evidence>
<feature type="domain" description="DUF4005" evidence="6">
    <location>
        <begin position="262"/>
        <end position="301"/>
    </location>
</feature>
<dbReference type="GO" id="GO:0005516">
    <property type="term" value="F:calmodulin binding"/>
    <property type="evidence" value="ECO:0007669"/>
    <property type="project" value="UniProtKB-KW"/>
</dbReference>
<keyword evidence="8" id="KW-1185">Reference proteome</keyword>
<feature type="compositionally biased region" description="Polar residues" evidence="5">
    <location>
        <begin position="248"/>
        <end position="265"/>
    </location>
</feature>
<dbReference type="SMART" id="SM00015">
    <property type="entry name" value="IQ"/>
    <property type="match status" value="2"/>
</dbReference>
<reference evidence="7 8" key="1">
    <citation type="journal article" date="2018" name="Mol. Plant">
        <title>The genome of Artemisia annua provides insight into the evolution of Asteraceae family and artemisinin biosynthesis.</title>
        <authorList>
            <person name="Shen Q."/>
            <person name="Zhang L."/>
            <person name="Liao Z."/>
            <person name="Wang S."/>
            <person name="Yan T."/>
            <person name="Shi P."/>
            <person name="Liu M."/>
            <person name="Fu X."/>
            <person name="Pan Q."/>
            <person name="Wang Y."/>
            <person name="Lv Z."/>
            <person name="Lu X."/>
            <person name="Zhang F."/>
            <person name="Jiang W."/>
            <person name="Ma Y."/>
            <person name="Chen M."/>
            <person name="Hao X."/>
            <person name="Li L."/>
            <person name="Tang Y."/>
            <person name="Lv G."/>
            <person name="Zhou Y."/>
            <person name="Sun X."/>
            <person name="Brodelius P.E."/>
            <person name="Rose J.K.C."/>
            <person name="Tang K."/>
        </authorList>
    </citation>
    <scope>NUCLEOTIDE SEQUENCE [LARGE SCALE GENOMIC DNA]</scope>
    <source>
        <strain evidence="8">cv. Huhao1</strain>
        <tissue evidence="7">Leaf</tissue>
    </source>
</reference>
<dbReference type="SUPFAM" id="SSF52540">
    <property type="entry name" value="P-loop containing nucleoside triphosphate hydrolases"/>
    <property type="match status" value="1"/>
</dbReference>
<dbReference type="InterPro" id="IPR027417">
    <property type="entry name" value="P-loop_NTPase"/>
</dbReference>
<feature type="compositionally biased region" description="Low complexity" evidence="5">
    <location>
        <begin position="228"/>
        <end position="239"/>
    </location>
</feature>
<proteinExistence type="inferred from homology"/>
<comment type="subunit">
    <text evidence="3">Binds to multiple calmodulin (CaM) in the presence of Ca(2+) and CaM-like proteins.</text>
</comment>
<evidence type="ECO:0000313" key="8">
    <source>
        <dbReference type="Proteomes" id="UP000245207"/>
    </source>
</evidence>
<organism evidence="7 8">
    <name type="scientific">Artemisia annua</name>
    <name type="common">Sweet wormwood</name>
    <dbReference type="NCBI Taxonomy" id="35608"/>
    <lineage>
        <taxon>Eukaryota</taxon>
        <taxon>Viridiplantae</taxon>
        <taxon>Streptophyta</taxon>
        <taxon>Embryophyta</taxon>
        <taxon>Tracheophyta</taxon>
        <taxon>Spermatophyta</taxon>
        <taxon>Magnoliopsida</taxon>
        <taxon>eudicotyledons</taxon>
        <taxon>Gunneridae</taxon>
        <taxon>Pentapetalae</taxon>
        <taxon>asterids</taxon>
        <taxon>campanulids</taxon>
        <taxon>Asterales</taxon>
        <taxon>Asteraceae</taxon>
        <taxon>Asteroideae</taxon>
        <taxon>Anthemideae</taxon>
        <taxon>Artemisiinae</taxon>
        <taxon>Artemisia</taxon>
    </lineage>
</organism>
<evidence type="ECO:0000256" key="5">
    <source>
        <dbReference type="SAM" id="MobiDB-lite"/>
    </source>
</evidence>
<protein>
    <recommendedName>
        <fullName evidence="6">DUF4005 domain-containing protein</fullName>
    </recommendedName>
</protein>
<feature type="compositionally biased region" description="Basic and acidic residues" evidence="5">
    <location>
        <begin position="197"/>
        <end position="219"/>
    </location>
</feature>
<dbReference type="InterPro" id="IPR025064">
    <property type="entry name" value="DUF4005"/>
</dbReference>
<dbReference type="AlphaFoldDB" id="A0A2U1LME9"/>
<dbReference type="PROSITE" id="PS50096">
    <property type="entry name" value="IQ"/>
    <property type="match status" value="2"/>
</dbReference>
<dbReference type="STRING" id="35608.A0A2U1LME9"/>
<name>A0A2U1LME9_ARTAN</name>
<comment type="similarity">
    <text evidence="2">Belongs to the IQD family.</text>
</comment>
<dbReference type="OrthoDB" id="1298402at2759"/>
<feature type="region of interest" description="Disordered" evidence="5">
    <location>
        <begin position="15"/>
        <end position="36"/>
    </location>
</feature>
<feature type="region of interest" description="Disordered" evidence="5">
    <location>
        <begin position="181"/>
        <end position="307"/>
    </location>
</feature>
<dbReference type="Pfam" id="PF13178">
    <property type="entry name" value="DUF4005"/>
    <property type="match status" value="1"/>
</dbReference>
<evidence type="ECO:0000256" key="1">
    <source>
        <dbReference type="ARBA" id="ARBA00022860"/>
    </source>
</evidence>
<keyword evidence="1" id="KW-0112">Calmodulin-binding</keyword>
<dbReference type="InterPro" id="IPR000048">
    <property type="entry name" value="IQ_motif_EF-hand-BS"/>
</dbReference>